<reference evidence="8 9" key="1">
    <citation type="submission" date="2019-07" db="EMBL/GenBank/DDBJ databases">
        <title>Draft genome assembly of a fouling barnacle, Amphibalanus amphitrite (Darwin, 1854): The first reference genome for Thecostraca.</title>
        <authorList>
            <person name="Kim W."/>
        </authorList>
    </citation>
    <scope>NUCLEOTIDE SEQUENCE [LARGE SCALE GENOMIC DNA]</scope>
    <source>
        <strain evidence="8">SNU_AA5</strain>
        <tissue evidence="8">Soma without cirri and trophi</tissue>
    </source>
</reference>
<feature type="domain" description="CS" evidence="7">
    <location>
        <begin position="230"/>
        <end position="307"/>
    </location>
</feature>
<dbReference type="Pfam" id="PF04969">
    <property type="entry name" value="CS"/>
    <property type="match status" value="1"/>
</dbReference>
<keyword evidence="9" id="KW-1185">Reference proteome</keyword>
<dbReference type="GO" id="GO:0005634">
    <property type="term" value="C:nucleus"/>
    <property type="evidence" value="ECO:0007669"/>
    <property type="project" value="UniProtKB-SubCell"/>
</dbReference>
<evidence type="ECO:0000313" key="9">
    <source>
        <dbReference type="Proteomes" id="UP000440578"/>
    </source>
</evidence>
<comment type="subcellular location">
    <subcellularLocation>
        <location evidence="2">Cytoplasm</location>
    </subcellularLocation>
    <subcellularLocation>
        <location evidence="1">Nucleus</location>
    </subcellularLocation>
</comment>
<evidence type="ECO:0000256" key="6">
    <source>
        <dbReference type="SAM" id="MobiDB-lite"/>
    </source>
</evidence>
<dbReference type="InterPro" id="IPR037895">
    <property type="entry name" value="NUDCD1"/>
</dbReference>
<dbReference type="InterPro" id="IPR007052">
    <property type="entry name" value="CS_dom"/>
</dbReference>
<protein>
    <recommendedName>
        <fullName evidence="3">NudC domain-containing protein 1</fullName>
    </recommendedName>
</protein>
<evidence type="ECO:0000256" key="4">
    <source>
        <dbReference type="ARBA" id="ARBA00022490"/>
    </source>
</evidence>
<feature type="region of interest" description="Disordered" evidence="6">
    <location>
        <begin position="205"/>
        <end position="231"/>
    </location>
</feature>
<organism evidence="8 9">
    <name type="scientific">Amphibalanus amphitrite</name>
    <name type="common">Striped barnacle</name>
    <name type="synonym">Balanus amphitrite</name>
    <dbReference type="NCBI Taxonomy" id="1232801"/>
    <lineage>
        <taxon>Eukaryota</taxon>
        <taxon>Metazoa</taxon>
        <taxon>Ecdysozoa</taxon>
        <taxon>Arthropoda</taxon>
        <taxon>Crustacea</taxon>
        <taxon>Multicrustacea</taxon>
        <taxon>Cirripedia</taxon>
        <taxon>Thoracica</taxon>
        <taxon>Thoracicalcarea</taxon>
        <taxon>Balanomorpha</taxon>
        <taxon>Balanoidea</taxon>
        <taxon>Balanidae</taxon>
        <taxon>Amphibalaninae</taxon>
        <taxon>Amphibalanus</taxon>
    </lineage>
</organism>
<gene>
    <name evidence="8" type="primary">nudcd1_3</name>
    <name evidence="8" type="ORF">FJT64_000464</name>
</gene>
<dbReference type="SUPFAM" id="SSF49764">
    <property type="entry name" value="HSP20-like chaperones"/>
    <property type="match status" value="1"/>
</dbReference>
<sequence length="307" mass="32719">MHCTITCWRIHGAPGSISTLPPQELSMLQHLMSRRVRQSRLRDTAVLQLPSGGAADAAGAPTHPSLCLASERLALVADGRGSLYVAQTGDRRQHQPWQVAARLEPLAGAGFVLAHCALDPAGRLHALTEHVVEKETVPEWRPDGGAEATFLNLLTWLTLETDADCGWRVTRLRQAATAGTVHYSCLEQSGGALCVAADRPAALVRDSQRPAAPTAADTGAGSGAGNQTEPREPLYRWSQTADDVTVQLTSPVGCADGVRVVLEPSELCVSAGQQTVLRGALPAAIRRDESTWTVDDGRLELVLPCPR</sequence>
<dbReference type="Proteomes" id="UP000440578">
    <property type="component" value="Unassembled WGS sequence"/>
</dbReference>
<evidence type="ECO:0000259" key="7">
    <source>
        <dbReference type="PROSITE" id="PS51203"/>
    </source>
</evidence>
<feature type="compositionally biased region" description="Low complexity" evidence="6">
    <location>
        <begin position="210"/>
        <end position="219"/>
    </location>
</feature>
<dbReference type="AlphaFoldDB" id="A0A6A4VXS0"/>
<evidence type="ECO:0000256" key="1">
    <source>
        <dbReference type="ARBA" id="ARBA00004123"/>
    </source>
</evidence>
<keyword evidence="4" id="KW-0963">Cytoplasm</keyword>
<proteinExistence type="predicted"/>
<dbReference type="GO" id="GO:0005737">
    <property type="term" value="C:cytoplasm"/>
    <property type="evidence" value="ECO:0007669"/>
    <property type="project" value="UniProtKB-SubCell"/>
</dbReference>
<evidence type="ECO:0000313" key="8">
    <source>
        <dbReference type="EMBL" id="KAF0298473.1"/>
    </source>
</evidence>
<dbReference type="InterPro" id="IPR008978">
    <property type="entry name" value="HSP20-like_chaperone"/>
</dbReference>
<dbReference type="PROSITE" id="PS51203">
    <property type="entry name" value="CS"/>
    <property type="match status" value="1"/>
</dbReference>
<dbReference type="EMBL" id="VIIS01001431">
    <property type="protein sequence ID" value="KAF0298473.1"/>
    <property type="molecule type" value="Genomic_DNA"/>
</dbReference>
<dbReference type="CDD" id="cd06467">
    <property type="entry name" value="p23_NUDC_like"/>
    <property type="match status" value="1"/>
</dbReference>
<evidence type="ECO:0000256" key="2">
    <source>
        <dbReference type="ARBA" id="ARBA00004496"/>
    </source>
</evidence>
<keyword evidence="5" id="KW-0539">Nucleus</keyword>
<accession>A0A6A4VXS0</accession>
<name>A0A6A4VXS0_AMPAM</name>
<dbReference type="PANTHER" id="PTHR21664:SF1">
    <property type="entry name" value="NUDC DOMAIN-CONTAINING PROTEIN 1"/>
    <property type="match status" value="1"/>
</dbReference>
<evidence type="ECO:0000256" key="5">
    <source>
        <dbReference type="ARBA" id="ARBA00023242"/>
    </source>
</evidence>
<evidence type="ECO:0000256" key="3">
    <source>
        <dbReference type="ARBA" id="ARBA00018915"/>
    </source>
</evidence>
<dbReference type="PANTHER" id="PTHR21664">
    <property type="entry name" value="CHRONIC MYELOGENOUS LEUKEMIA TUMOR ANTIGEN 66"/>
    <property type="match status" value="1"/>
</dbReference>
<comment type="caution">
    <text evidence="8">The sequence shown here is derived from an EMBL/GenBank/DDBJ whole genome shotgun (WGS) entry which is preliminary data.</text>
</comment>
<dbReference type="OrthoDB" id="428655at2759"/>
<dbReference type="Gene3D" id="2.60.40.790">
    <property type="match status" value="1"/>
</dbReference>